<evidence type="ECO:0000313" key="2">
    <source>
        <dbReference type="EMBL" id="ORY79835.1"/>
    </source>
</evidence>
<evidence type="ECO:0000256" key="1">
    <source>
        <dbReference type="SAM" id="MobiDB-lite"/>
    </source>
</evidence>
<dbReference type="RefSeq" id="XP_040723969.1">
    <property type="nucleotide sequence ID" value="XM_040870603.1"/>
</dbReference>
<dbReference type="GeneID" id="63787202"/>
<keyword evidence="3" id="KW-1185">Reference proteome</keyword>
<sequence>MSSTSGRSQRALRRTTGHAHLEPVESTGSIRTASAPPYLAHPKRRIDMIQALETKGRPGRASTISPTGVRKQPLKPAESNASEDSFVVTDQSPAIAQQMQVLEERYTRLAEALIKAELCYTDSTLQTIERDSCPALSTVLVEAEQLRDPRIAQAKRRHALACQQEEIRWQAQKQAAHVAYISRRGEVRMRIRQGLSAEILKVGREYEEMMRAEAPGMQLAPELVEQIQRRPVRDRRGPRGANRAEQDEDFLVMGLQPTQRVMTRPASPEILATSPIRRRKRRADSTLLPYVRLRSRTPETRQTGPLPSMTQVLQRETIAAHDAMADEGEEVEEAQKAPKPKLHHTYFMPASSQPPSRFATPRPSRPSSPSGYSYPYASAATASRAQSRVVSPVQKRSRDLWAKTTMAVPVSGTVTPDREGGASAAIIPDRRVSVPWELPH</sequence>
<organism evidence="2 3">
    <name type="scientific">Protomyces lactucae-debilis</name>
    <dbReference type="NCBI Taxonomy" id="2754530"/>
    <lineage>
        <taxon>Eukaryota</taxon>
        <taxon>Fungi</taxon>
        <taxon>Dikarya</taxon>
        <taxon>Ascomycota</taxon>
        <taxon>Taphrinomycotina</taxon>
        <taxon>Taphrinomycetes</taxon>
        <taxon>Taphrinales</taxon>
        <taxon>Protomycetaceae</taxon>
        <taxon>Protomyces</taxon>
    </lineage>
</organism>
<dbReference type="EMBL" id="MCFI01000014">
    <property type="protein sequence ID" value="ORY79835.1"/>
    <property type="molecule type" value="Genomic_DNA"/>
</dbReference>
<dbReference type="Proteomes" id="UP000193685">
    <property type="component" value="Unassembled WGS sequence"/>
</dbReference>
<protein>
    <recommendedName>
        <fullName evidence="4">Sds3-like-domain-containing protein</fullName>
    </recommendedName>
</protein>
<feature type="region of interest" description="Disordered" evidence="1">
    <location>
        <begin position="1"/>
        <end position="86"/>
    </location>
</feature>
<proteinExistence type="predicted"/>
<feature type="region of interest" description="Disordered" evidence="1">
    <location>
        <begin position="345"/>
        <end position="395"/>
    </location>
</feature>
<gene>
    <name evidence="2" type="ORF">BCR37DRAFT_388257</name>
</gene>
<accession>A0A1Y2FAD9</accession>
<evidence type="ECO:0008006" key="4">
    <source>
        <dbReference type="Google" id="ProtNLM"/>
    </source>
</evidence>
<comment type="caution">
    <text evidence="2">The sequence shown here is derived from an EMBL/GenBank/DDBJ whole genome shotgun (WGS) entry which is preliminary data.</text>
</comment>
<reference evidence="2 3" key="1">
    <citation type="submission" date="2016-07" db="EMBL/GenBank/DDBJ databases">
        <title>Pervasive Adenine N6-methylation of Active Genes in Fungi.</title>
        <authorList>
            <consortium name="DOE Joint Genome Institute"/>
            <person name="Mondo S.J."/>
            <person name="Dannebaum R.O."/>
            <person name="Kuo R.C."/>
            <person name="Labutti K."/>
            <person name="Haridas S."/>
            <person name="Kuo A."/>
            <person name="Salamov A."/>
            <person name="Ahrendt S.R."/>
            <person name="Lipzen A."/>
            <person name="Sullivan W."/>
            <person name="Andreopoulos W.B."/>
            <person name="Clum A."/>
            <person name="Lindquist E."/>
            <person name="Daum C."/>
            <person name="Ramamoorthy G.K."/>
            <person name="Gryganskyi A."/>
            <person name="Culley D."/>
            <person name="Magnuson J.K."/>
            <person name="James T.Y."/>
            <person name="O'Malley M.A."/>
            <person name="Stajich J.E."/>
            <person name="Spatafora J.W."/>
            <person name="Visel A."/>
            <person name="Grigoriev I.V."/>
        </authorList>
    </citation>
    <scope>NUCLEOTIDE SEQUENCE [LARGE SCALE GENOMIC DNA]</scope>
    <source>
        <strain evidence="2 3">12-1054</strain>
    </source>
</reference>
<dbReference type="AlphaFoldDB" id="A0A1Y2FAD9"/>
<feature type="compositionally biased region" description="Low complexity" evidence="1">
    <location>
        <begin position="354"/>
        <end position="388"/>
    </location>
</feature>
<name>A0A1Y2FAD9_PROLT</name>
<evidence type="ECO:0000313" key="3">
    <source>
        <dbReference type="Proteomes" id="UP000193685"/>
    </source>
</evidence>